<name>A0ABT1Y558_9FIRM</name>
<dbReference type="PANTHER" id="PTHR21600">
    <property type="entry name" value="MITOCHONDRIAL RNA PSEUDOURIDINE SYNTHASE"/>
    <property type="match status" value="1"/>
</dbReference>
<dbReference type="InterPro" id="IPR002942">
    <property type="entry name" value="S4_RNA-bd"/>
</dbReference>
<dbReference type="CDD" id="cd00165">
    <property type="entry name" value="S4"/>
    <property type="match status" value="1"/>
</dbReference>
<dbReference type="RefSeq" id="WP_257913425.1">
    <property type="nucleotide sequence ID" value="NZ_JANPWE010000005.1"/>
</dbReference>
<dbReference type="PROSITE" id="PS50889">
    <property type="entry name" value="S4"/>
    <property type="match status" value="1"/>
</dbReference>
<keyword evidence="3 5" id="KW-0413">Isomerase</keyword>
<comment type="catalytic activity">
    <reaction evidence="1 5">
        <text>a uridine in RNA = a pseudouridine in RNA</text>
        <dbReference type="Rhea" id="RHEA:48348"/>
        <dbReference type="Rhea" id="RHEA-COMP:12068"/>
        <dbReference type="Rhea" id="RHEA-COMP:12069"/>
        <dbReference type="ChEBI" id="CHEBI:65314"/>
        <dbReference type="ChEBI" id="CHEBI:65315"/>
    </reaction>
</comment>
<evidence type="ECO:0000256" key="1">
    <source>
        <dbReference type="ARBA" id="ARBA00000073"/>
    </source>
</evidence>
<dbReference type="NCBIfam" id="TIGR00005">
    <property type="entry name" value="rluA_subfam"/>
    <property type="match status" value="1"/>
</dbReference>
<organism evidence="7 8">
    <name type="scientific">Dehalobacterium formicoaceticum</name>
    <dbReference type="NCBI Taxonomy" id="51515"/>
    <lineage>
        <taxon>Bacteria</taxon>
        <taxon>Bacillati</taxon>
        <taxon>Bacillota</taxon>
        <taxon>Clostridia</taxon>
        <taxon>Eubacteriales</taxon>
        <taxon>Peptococcaceae</taxon>
        <taxon>Dehalobacterium</taxon>
    </lineage>
</organism>
<dbReference type="InterPro" id="IPR050188">
    <property type="entry name" value="RluA_PseudoU_synthase"/>
</dbReference>
<sequence length="303" mass="34548">MKNTQLTYRAGTLDQNTLLRNILYEKLLLSHSLVVRLKQENRIKVNGVPARTNQPINPGDVITIDVEFTEENTIIPEPIPLEIIYEDQDFLVLHKPAGLSTHPSRKNGTGTLANAVAYYWRNRGQNTIFRPINRLDRDTSGLVLIGNNQFAHQAIFNPKKSPIFERHYLALVEGVLTEDQDCIDLPIAHPDINQRRRIVHPEGRKAVTHYRVLTRFPQHTLLALKLETGRTHQIRVHLSFLGHPLCGDLLYGSPSPLIDRQALHAYLLRFIHPRSGGEIRLELPLAADIKRAIDLIKNPDLHH</sequence>
<reference evidence="7 8" key="1">
    <citation type="submission" date="2022-08" db="EMBL/GenBank/DDBJ databases">
        <title>Proteogenomics of the novel Dehalobacterium formicoaceticum strain EZ94 highlights a key role of methyltransferases during anaerobic dichloromethane degradation.</title>
        <authorList>
            <person name="Wasmund K."/>
        </authorList>
    </citation>
    <scope>NUCLEOTIDE SEQUENCE [LARGE SCALE GENOMIC DNA]</scope>
    <source>
        <strain evidence="7 8">EZ94</strain>
    </source>
</reference>
<comment type="similarity">
    <text evidence="2 5">Belongs to the pseudouridine synthase RluA family.</text>
</comment>
<evidence type="ECO:0000256" key="3">
    <source>
        <dbReference type="ARBA" id="ARBA00023235"/>
    </source>
</evidence>
<dbReference type="PROSITE" id="PS01129">
    <property type="entry name" value="PSI_RLU"/>
    <property type="match status" value="1"/>
</dbReference>
<keyword evidence="4" id="KW-0694">RNA-binding</keyword>
<evidence type="ECO:0000313" key="8">
    <source>
        <dbReference type="Proteomes" id="UP001524944"/>
    </source>
</evidence>
<dbReference type="SMART" id="SM00363">
    <property type="entry name" value="S4"/>
    <property type="match status" value="1"/>
</dbReference>
<dbReference type="SUPFAM" id="SSF55120">
    <property type="entry name" value="Pseudouridine synthase"/>
    <property type="match status" value="1"/>
</dbReference>
<dbReference type="InterPro" id="IPR020103">
    <property type="entry name" value="PsdUridine_synth_cat_dom_sf"/>
</dbReference>
<accession>A0ABT1Y558</accession>
<evidence type="ECO:0000256" key="5">
    <source>
        <dbReference type="RuleBase" id="RU362028"/>
    </source>
</evidence>
<dbReference type="InterPro" id="IPR006225">
    <property type="entry name" value="PsdUridine_synth_RluC/D"/>
</dbReference>
<feature type="domain" description="RNA-binding S4" evidence="6">
    <location>
        <begin position="17"/>
        <end position="80"/>
    </location>
</feature>
<comment type="caution">
    <text evidence="7">The sequence shown here is derived from an EMBL/GenBank/DDBJ whole genome shotgun (WGS) entry which is preliminary data.</text>
</comment>
<proteinExistence type="inferred from homology"/>
<keyword evidence="8" id="KW-1185">Reference proteome</keyword>
<dbReference type="EMBL" id="JANPWE010000005">
    <property type="protein sequence ID" value="MCR6546005.1"/>
    <property type="molecule type" value="Genomic_DNA"/>
</dbReference>
<dbReference type="InterPro" id="IPR006145">
    <property type="entry name" value="PsdUridine_synth_RsuA/RluA"/>
</dbReference>
<dbReference type="PANTHER" id="PTHR21600:SF44">
    <property type="entry name" value="RIBOSOMAL LARGE SUBUNIT PSEUDOURIDINE SYNTHASE D"/>
    <property type="match status" value="1"/>
</dbReference>
<dbReference type="Proteomes" id="UP001524944">
    <property type="component" value="Unassembled WGS sequence"/>
</dbReference>
<evidence type="ECO:0000259" key="6">
    <source>
        <dbReference type="SMART" id="SM00363"/>
    </source>
</evidence>
<dbReference type="CDD" id="cd02869">
    <property type="entry name" value="PseudoU_synth_RluA_like"/>
    <property type="match status" value="1"/>
</dbReference>
<protein>
    <recommendedName>
        <fullName evidence="5">Pseudouridine synthase</fullName>
        <ecNumber evidence="5">5.4.99.-</ecNumber>
    </recommendedName>
</protein>
<dbReference type="Gene3D" id="3.30.2350.10">
    <property type="entry name" value="Pseudouridine synthase"/>
    <property type="match status" value="1"/>
</dbReference>
<evidence type="ECO:0000256" key="2">
    <source>
        <dbReference type="ARBA" id="ARBA00010876"/>
    </source>
</evidence>
<evidence type="ECO:0000256" key="4">
    <source>
        <dbReference type="PROSITE-ProRule" id="PRU00182"/>
    </source>
</evidence>
<comment type="function">
    <text evidence="5">Responsible for synthesis of pseudouridine from uracil.</text>
</comment>
<evidence type="ECO:0000313" key="7">
    <source>
        <dbReference type="EMBL" id="MCR6546005.1"/>
    </source>
</evidence>
<dbReference type="SUPFAM" id="SSF55174">
    <property type="entry name" value="Alpha-L RNA-binding motif"/>
    <property type="match status" value="1"/>
</dbReference>
<dbReference type="InterPro" id="IPR006224">
    <property type="entry name" value="PsdUridine_synth_RluA-like_CS"/>
</dbReference>
<dbReference type="Pfam" id="PF00849">
    <property type="entry name" value="PseudoU_synth_2"/>
    <property type="match status" value="1"/>
</dbReference>
<gene>
    <name evidence="7" type="ORF">NVS47_10860</name>
</gene>
<dbReference type="EC" id="5.4.99.-" evidence="5"/>